<feature type="domain" description="HD-GYP" evidence="2">
    <location>
        <begin position="256"/>
        <end position="450"/>
    </location>
</feature>
<dbReference type="PANTHER" id="PTHR43155:SF2">
    <property type="entry name" value="CYCLIC DI-GMP PHOSPHODIESTERASE PA4108"/>
    <property type="match status" value="1"/>
</dbReference>
<dbReference type="Proteomes" id="UP000297597">
    <property type="component" value="Unassembled WGS sequence"/>
</dbReference>
<comment type="caution">
    <text evidence="3">The sequence shown here is derived from an EMBL/GenBank/DDBJ whole genome shotgun (WGS) entry which is preliminary data.</text>
</comment>
<dbReference type="SMART" id="SM00471">
    <property type="entry name" value="HDc"/>
    <property type="match status" value="1"/>
</dbReference>
<dbReference type="SUPFAM" id="SSF55781">
    <property type="entry name" value="GAF domain-like"/>
    <property type="match status" value="1"/>
</dbReference>
<dbReference type="Gene3D" id="1.10.3210.10">
    <property type="entry name" value="Hypothetical protein af1432"/>
    <property type="match status" value="1"/>
</dbReference>
<dbReference type="PROSITE" id="PS51832">
    <property type="entry name" value="HD_GYP"/>
    <property type="match status" value="1"/>
</dbReference>
<dbReference type="Pfam" id="PF13487">
    <property type="entry name" value="HD_5"/>
    <property type="match status" value="1"/>
</dbReference>
<dbReference type="PROSITE" id="PS51831">
    <property type="entry name" value="HD"/>
    <property type="match status" value="1"/>
</dbReference>
<dbReference type="SMART" id="SM00065">
    <property type="entry name" value="GAF"/>
    <property type="match status" value="1"/>
</dbReference>
<evidence type="ECO:0000259" key="1">
    <source>
        <dbReference type="PROSITE" id="PS51831"/>
    </source>
</evidence>
<dbReference type="InterPro" id="IPR003607">
    <property type="entry name" value="HD/PDEase_dom"/>
</dbReference>
<accession>A0A4Y7RXB9</accession>
<protein>
    <submittedName>
        <fullName evidence="3">3'3'-cGAMP-specific phosphodiesterase 2</fullName>
        <ecNumber evidence="3">3.1.4.-</ecNumber>
    </submittedName>
</protein>
<dbReference type="InterPro" id="IPR006674">
    <property type="entry name" value="HD_domain"/>
</dbReference>
<keyword evidence="3" id="KW-0378">Hydrolase</keyword>
<keyword evidence="4" id="KW-1185">Reference proteome</keyword>
<dbReference type="PANTHER" id="PTHR43155">
    <property type="entry name" value="CYCLIC DI-GMP PHOSPHODIESTERASE PA4108-RELATED"/>
    <property type="match status" value="1"/>
</dbReference>
<gene>
    <name evidence="3" type="ORF">Pmgp_00387</name>
</gene>
<dbReference type="AlphaFoldDB" id="A0A4Y7RXB9"/>
<feature type="domain" description="HD" evidence="1">
    <location>
        <begin position="278"/>
        <end position="400"/>
    </location>
</feature>
<dbReference type="InterPro" id="IPR029016">
    <property type="entry name" value="GAF-like_dom_sf"/>
</dbReference>
<dbReference type="Pfam" id="PF13185">
    <property type="entry name" value="GAF_2"/>
    <property type="match status" value="1"/>
</dbReference>
<name>A0A4Y7RXB9_9FIRM</name>
<evidence type="ECO:0000313" key="4">
    <source>
        <dbReference type="Proteomes" id="UP000297597"/>
    </source>
</evidence>
<dbReference type="OrthoDB" id="9798833at2"/>
<reference evidence="3 4" key="1">
    <citation type="journal article" date="2018" name="Environ. Microbiol.">
        <title>Novel energy conservation strategies and behaviour of Pelotomaculum schinkii driving syntrophic propionate catabolism.</title>
        <authorList>
            <person name="Hidalgo-Ahumada C.A.P."/>
            <person name="Nobu M.K."/>
            <person name="Narihiro T."/>
            <person name="Tamaki H."/>
            <person name="Liu W.T."/>
            <person name="Kamagata Y."/>
            <person name="Stams A.J.M."/>
            <person name="Imachi H."/>
            <person name="Sousa D.Z."/>
        </authorList>
    </citation>
    <scope>NUCLEOTIDE SEQUENCE [LARGE SCALE GENOMIC DNA]</scope>
    <source>
        <strain evidence="3 4">MGP</strain>
    </source>
</reference>
<sequence length="450" mass="49845">MIHVSLQRLVLKNEVNYIISQITGLINTPVFIQDAEGMALFGEIDQYQPFRYPVEIDNKTIGWVGGGEQAAVLASLLSCLAKQELEKKSIGREALEKYKEITLLYDLAEKLTASLDTAEVAQLVIDEAKTLIAADNNSVMLVNEETGMLEVIASSGKELHPGEGLKNGTGIAGSVVLTGRAEIVNDIPSDKRYVPGAVRVSSLMCAPLKIKDRVIGVIYISSEDPVQYTAEDLKLLSAIAFQAAADIENARLYDSLKETFLTTVYTLAETIEKRDPYTGGHTKRVMNYSIAIGKVLGLSDTEIGRLELAAMLHDIGKIGIKDRILLKKGKLTPFEFAEIKMHPIYAEEILNHIKHLRDIVPAVKHHHERYDGCGYPEKLRGDGIDIKARIIAVADAFDAMTTDRPYRKAMSLQIALEELWANSGTQFDPEVVRAFFEAFEKDELLVKKGW</sequence>
<dbReference type="Gene3D" id="3.30.450.40">
    <property type="match status" value="1"/>
</dbReference>
<organism evidence="3 4">
    <name type="scientific">Pelotomaculum propionicicum</name>
    <dbReference type="NCBI Taxonomy" id="258475"/>
    <lineage>
        <taxon>Bacteria</taxon>
        <taxon>Bacillati</taxon>
        <taxon>Bacillota</taxon>
        <taxon>Clostridia</taxon>
        <taxon>Eubacteriales</taxon>
        <taxon>Desulfotomaculaceae</taxon>
        <taxon>Pelotomaculum</taxon>
    </lineage>
</organism>
<dbReference type="RefSeq" id="WP_134212267.1">
    <property type="nucleotide sequence ID" value="NZ_QFFZ01000002.1"/>
</dbReference>
<dbReference type="InterPro" id="IPR003018">
    <property type="entry name" value="GAF"/>
</dbReference>
<dbReference type="EC" id="3.1.4.-" evidence="3"/>
<dbReference type="SUPFAM" id="SSF109604">
    <property type="entry name" value="HD-domain/PDEase-like"/>
    <property type="match status" value="1"/>
</dbReference>
<dbReference type="GO" id="GO:0016787">
    <property type="term" value="F:hydrolase activity"/>
    <property type="evidence" value="ECO:0007669"/>
    <property type="project" value="UniProtKB-KW"/>
</dbReference>
<dbReference type="EMBL" id="QFFZ01000002">
    <property type="protein sequence ID" value="TEB13493.1"/>
    <property type="molecule type" value="Genomic_DNA"/>
</dbReference>
<dbReference type="InterPro" id="IPR037522">
    <property type="entry name" value="HD_GYP_dom"/>
</dbReference>
<evidence type="ECO:0000259" key="2">
    <source>
        <dbReference type="PROSITE" id="PS51832"/>
    </source>
</evidence>
<evidence type="ECO:0000313" key="3">
    <source>
        <dbReference type="EMBL" id="TEB13493.1"/>
    </source>
</evidence>
<proteinExistence type="predicted"/>
<dbReference type="CDD" id="cd00077">
    <property type="entry name" value="HDc"/>
    <property type="match status" value="1"/>
</dbReference>